<dbReference type="EnsemblMetazoa" id="CJA34216.1">
    <property type="protein sequence ID" value="CJA34216.1"/>
    <property type="gene ID" value="WBGene00210063"/>
</dbReference>
<keyword evidence="1" id="KW-0472">Membrane</keyword>
<organism evidence="2 3">
    <name type="scientific">Caenorhabditis japonica</name>
    <dbReference type="NCBI Taxonomy" id="281687"/>
    <lineage>
        <taxon>Eukaryota</taxon>
        <taxon>Metazoa</taxon>
        <taxon>Ecdysozoa</taxon>
        <taxon>Nematoda</taxon>
        <taxon>Chromadorea</taxon>
        <taxon>Rhabditida</taxon>
        <taxon>Rhabditina</taxon>
        <taxon>Rhabditomorpha</taxon>
        <taxon>Rhabditoidea</taxon>
        <taxon>Rhabditidae</taxon>
        <taxon>Peloderinae</taxon>
        <taxon>Caenorhabditis</taxon>
    </lineage>
</organism>
<dbReference type="Proteomes" id="UP000005237">
    <property type="component" value="Unassembled WGS sequence"/>
</dbReference>
<keyword evidence="1" id="KW-1133">Transmembrane helix</keyword>
<keyword evidence="3" id="KW-1185">Reference proteome</keyword>
<keyword evidence="1" id="KW-0812">Transmembrane</keyword>
<protein>
    <submittedName>
        <fullName evidence="2">Uncharacterized protein</fullName>
    </submittedName>
</protein>
<evidence type="ECO:0000256" key="1">
    <source>
        <dbReference type="SAM" id="Phobius"/>
    </source>
</evidence>
<dbReference type="AlphaFoldDB" id="A0A8R1IE58"/>
<proteinExistence type="predicted"/>
<accession>A0A8R1IE58</accession>
<feature type="transmembrane region" description="Helical" evidence="1">
    <location>
        <begin position="105"/>
        <end position="125"/>
    </location>
</feature>
<name>A0A8R1IE58_CAEJA</name>
<sequence>MSDLQGSAPLCGVISLTVTEVYSKPKRLNDSVIEQYSRCSSTIQTFAEGLLPFDSKFTMLMHGGVAQPSASFSGAHPSHAIRLPTSMVYRRSCDRRRDRSACIHVLPNIYILLAYPFSVLSYPLLDTPIELWL</sequence>
<evidence type="ECO:0000313" key="3">
    <source>
        <dbReference type="Proteomes" id="UP000005237"/>
    </source>
</evidence>
<reference evidence="2" key="2">
    <citation type="submission" date="2022-06" db="UniProtKB">
        <authorList>
            <consortium name="EnsemblMetazoa"/>
        </authorList>
    </citation>
    <scope>IDENTIFICATION</scope>
    <source>
        <strain evidence="2">DF5081</strain>
    </source>
</reference>
<evidence type="ECO:0000313" key="2">
    <source>
        <dbReference type="EnsemblMetazoa" id="CJA34216.1"/>
    </source>
</evidence>
<reference evidence="3" key="1">
    <citation type="submission" date="2010-08" db="EMBL/GenBank/DDBJ databases">
        <authorList>
            <consortium name="Caenorhabditis japonica Sequencing Consortium"/>
            <person name="Wilson R.K."/>
        </authorList>
    </citation>
    <scope>NUCLEOTIDE SEQUENCE [LARGE SCALE GENOMIC DNA]</scope>
    <source>
        <strain evidence="3">DF5081</strain>
    </source>
</reference>